<organism evidence="2 3">
    <name type="scientific">Peronospora destructor</name>
    <dbReference type="NCBI Taxonomy" id="86335"/>
    <lineage>
        <taxon>Eukaryota</taxon>
        <taxon>Sar</taxon>
        <taxon>Stramenopiles</taxon>
        <taxon>Oomycota</taxon>
        <taxon>Peronosporomycetes</taxon>
        <taxon>Peronosporales</taxon>
        <taxon>Peronosporaceae</taxon>
        <taxon>Peronospora</taxon>
    </lineage>
</organism>
<dbReference type="Gene3D" id="1.20.120.20">
    <property type="entry name" value="Apolipoprotein"/>
    <property type="match status" value="1"/>
</dbReference>
<sequence>MGIADHITSNTSSTAQQEYSKLQDLMKSGANEASSYLESLKSKFADYDKTSNKSSTDSATSYFQAAMDRASELVEQLKNAGEDVRADGNDVSDSVVDSAKHTMDQANSALDDLGKSAQSYDQRMRDSINSNVDSAKENGSSTMESWKDSITSLVNSTRESTFHGFEALQNQLIATQKSIADHASAAAESVSNVASEASEKMKPADPNPSLMDRASGAVSSSVNYVTSTLQGSK</sequence>
<reference evidence="2" key="1">
    <citation type="submission" date="2022-12" db="EMBL/GenBank/DDBJ databases">
        <authorList>
            <person name="Webb A."/>
        </authorList>
    </citation>
    <scope>NUCLEOTIDE SEQUENCE</scope>
    <source>
        <strain evidence="2">Pd1</strain>
    </source>
</reference>
<evidence type="ECO:0000313" key="2">
    <source>
        <dbReference type="EMBL" id="CAI5746642.1"/>
    </source>
</evidence>
<name>A0AAV0VBV5_9STRA</name>
<proteinExistence type="predicted"/>
<feature type="region of interest" description="Disordered" evidence="1">
    <location>
        <begin position="180"/>
        <end position="233"/>
    </location>
</feature>
<dbReference type="SUPFAM" id="SSF47162">
    <property type="entry name" value="Apolipoprotein"/>
    <property type="match status" value="1"/>
</dbReference>
<feature type="compositionally biased region" description="Polar residues" evidence="1">
    <location>
        <begin position="217"/>
        <end position="233"/>
    </location>
</feature>
<keyword evidence="3" id="KW-1185">Reference proteome</keyword>
<feature type="compositionally biased region" description="Polar residues" evidence="1">
    <location>
        <begin position="116"/>
        <end position="144"/>
    </location>
</feature>
<dbReference type="EMBL" id="CANTFM010002610">
    <property type="protein sequence ID" value="CAI5746642.1"/>
    <property type="molecule type" value="Genomic_DNA"/>
</dbReference>
<feature type="region of interest" description="Disordered" evidence="1">
    <location>
        <begin position="79"/>
        <end position="144"/>
    </location>
</feature>
<evidence type="ECO:0000256" key="1">
    <source>
        <dbReference type="SAM" id="MobiDB-lite"/>
    </source>
</evidence>
<dbReference type="AlphaFoldDB" id="A0AAV0VBV5"/>
<dbReference type="Proteomes" id="UP001162029">
    <property type="component" value="Unassembled WGS sequence"/>
</dbReference>
<comment type="caution">
    <text evidence="2">The sequence shown here is derived from an EMBL/GenBank/DDBJ whole genome shotgun (WGS) entry which is preliminary data.</text>
</comment>
<protein>
    <submittedName>
        <fullName evidence="2">Uncharacterized protein</fullName>
    </submittedName>
</protein>
<accession>A0AAV0VBV5</accession>
<evidence type="ECO:0000313" key="3">
    <source>
        <dbReference type="Proteomes" id="UP001162029"/>
    </source>
</evidence>
<gene>
    <name evidence="2" type="ORF">PDE001_LOCUS11612</name>
</gene>
<feature type="compositionally biased region" description="Low complexity" evidence="1">
    <location>
        <begin position="183"/>
        <end position="196"/>
    </location>
</feature>